<dbReference type="AlphaFoldDB" id="A0AAU9SB64"/>
<evidence type="ECO:0000256" key="6">
    <source>
        <dbReference type="ARBA" id="ARBA00049215"/>
    </source>
</evidence>
<sequence>MSSSKEEYEDQKSQTDQDEQESQEIDMRVMSMRLQLRMWRLQSKLAFLRNKGKDCAKAPGALGAKYLRVIAAKVTERKMHLTKLEAIDCGLDAKQKAPVSLFMESFKIYVLKQAIGVVGLITPWNYLLLMSVWKVAPSLTAGTCLRLADICREVGLPPGVLNVLTRLGLEAGAPLASHPNVDKADCVYWKLCHRKQGHDNYCSVGEGN</sequence>
<evidence type="ECO:0000313" key="9">
    <source>
        <dbReference type="EMBL" id="CAH2061195.1"/>
    </source>
</evidence>
<comment type="catalytic activity">
    <reaction evidence="5">
        <text>3-aminopropanal + NAD(+) + H2O = beta-alanine + NADH + 2 H(+)</text>
        <dbReference type="Rhea" id="RHEA:30695"/>
        <dbReference type="ChEBI" id="CHEBI:15377"/>
        <dbReference type="ChEBI" id="CHEBI:15378"/>
        <dbReference type="ChEBI" id="CHEBI:57540"/>
        <dbReference type="ChEBI" id="CHEBI:57945"/>
        <dbReference type="ChEBI" id="CHEBI:57966"/>
        <dbReference type="ChEBI" id="CHEBI:58374"/>
    </reaction>
    <physiologicalReaction direction="left-to-right" evidence="5">
        <dbReference type="Rhea" id="RHEA:30696"/>
    </physiologicalReaction>
</comment>
<dbReference type="Pfam" id="PF00171">
    <property type="entry name" value="Aldedh"/>
    <property type="match status" value="1"/>
</dbReference>
<reference evidence="9 10" key="1">
    <citation type="submission" date="2022-03" db="EMBL/GenBank/DDBJ databases">
        <authorList>
            <person name="Nunn A."/>
            <person name="Chopra R."/>
            <person name="Nunn A."/>
            <person name="Contreras Garrido A."/>
        </authorList>
    </citation>
    <scope>NUCLEOTIDE SEQUENCE [LARGE SCALE GENOMIC DNA]</scope>
</reference>
<dbReference type="PANTHER" id="PTHR43860:SF14">
    <property type="entry name" value="AMINOALDEHYDE DEHYDROGENASE ALDH10A8, CHLOROPLASTIC"/>
    <property type="match status" value="1"/>
</dbReference>
<protein>
    <recommendedName>
        <fullName evidence="4">aminobutyraldehyde dehydrogenase</fullName>
        <ecNumber evidence="4">1.2.1.19</ecNumber>
    </recommendedName>
</protein>
<dbReference type="EC" id="1.2.1.19" evidence="4"/>
<dbReference type="InterPro" id="IPR016162">
    <property type="entry name" value="Ald_DH_N"/>
</dbReference>
<comment type="similarity">
    <text evidence="1">Belongs to the aldehyde dehydrogenase family.</text>
</comment>
<keyword evidence="10" id="KW-1185">Reference proteome</keyword>
<evidence type="ECO:0000256" key="1">
    <source>
        <dbReference type="ARBA" id="ARBA00009986"/>
    </source>
</evidence>
<dbReference type="Gene3D" id="3.40.605.10">
    <property type="entry name" value="Aldehyde Dehydrogenase, Chain A, domain 1"/>
    <property type="match status" value="1"/>
</dbReference>
<evidence type="ECO:0000256" key="2">
    <source>
        <dbReference type="ARBA" id="ARBA00023027"/>
    </source>
</evidence>
<dbReference type="SUPFAM" id="SSF53720">
    <property type="entry name" value="ALDH-like"/>
    <property type="match status" value="1"/>
</dbReference>
<evidence type="ECO:0000259" key="8">
    <source>
        <dbReference type="Pfam" id="PF00171"/>
    </source>
</evidence>
<evidence type="ECO:0000313" key="10">
    <source>
        <dbReference type="Proteomes" id="UP000836841"/>
    </source>
</evidence>
<keyword evidence="3" id="KW-0915">Sodium</keyword>
<dbReference type="PANTHER" id="PTHR43860">
    <property type="entry name" value="BETAINE ALDEHYDE DEHYDROGENASE"/>
    <property type="match status" value="1"/>
</dbReference>
<evidence type="ECO:0000256" key="5">
    <source>
        <dbReference type="ARBA" id="ARBA00047421"/>
    </source>
</evidence>
<evidence type="ECO:0000256" key="4">
    <source>
        <dbReference type="ARBA" id="ARBA00039138"/>
    </source>
</evidence>
<comment type="catalytic activity">
    <reaction evidence="6">
        <text>4-aminobutanal + NAD(+) + H2O = 4-aminobutanoate + NADH + 2 H(+)</text>
        <dbReference type="Rhea" id="RHEA:19105"/>
        <dbReference type="ChEBI" id="CHEBI:15377"/>
        <dbReference type="ChEBI" id="CHEBI:15378"/>
        <dbReference type="ChEBI" id="CHEBI:57540"/>
        <dbReference type="ChEBI" id="CHEBI:57945"/>
        <dbReference type="ChEBI" id="CHEBI:58264"/>
        <dbReference type="ChEBI" id="CHEBI:59888"/>
        <dbReference type="EC" id="1.2.1.19"/>
    </reaction>
    <physiologicalReaction direction="left-to-right" evidence="6">
        <dbReference type="Rhea" id="RHEA:19106"/>
    </physiologicalReaction>
</comment>
<evidence type="ECO:0000256" key="3">
    <source>
        <dbReference type="ARBA" id="ARBA00023053"/>
    </source>
</evidence>
<feature type="compositionally biased region" description="Basic and acidic residues" evidence="7">
    <location>
        <begin position="1"/>
        <end position="15"/>
    </location>
</feature>
<dbReference type="InterPro" id="IPR015590">
    <property type="entry name" value="Aldehyde_DH_dom"/>
</dbReference>
<dbReference type="EMBL" id="OU466860">
    <property type="protein sequence ID" value="CAH2061195.1"/>
    <property type="molecule type" value="Genomic_DNA"/>
</dbReference>
<gene>
    <name evidence="9" type="ORF">TAV2_LOCUS13456</name>
</gene>
<dbReference type="GO" id="GO:0110095">
    <property type="term" value="P:cellular detoxification of aldehyde"/>
    <property type="evidence" value="ECO:0007669"/>
    <property type="project" value="UniProtKB-ARBA"/>
</dbReference>
<feature type="domain" description="Aldehyde dehydrogenase" evidence="8">
    <location>
        <begin position="104"/>
        <end position="183"/>
    </location>
</feature>
<keyword evidence="2" id="KW-0520">NAD</keyword>
<name>A0AAU9SB64_THLAR</name>
<dbReference type="Proteomes" id="UP000836841">
    <property type="component" value="Chromosome 4"/>
</dbReference>
<proteinExistence type="inferred from homology"/>
<accession>A0AAU9SB64</accession>
<dbReference type="InterPro" id="IPR016161">
    <property type="entry name" value="Ald_DH/histidinol_DH"/>
</dbReference>
<evidence type="ECO:0000256" key="7">
    <source>
        <dbReference type="SAM" id="MobiDB-lite"/>
    </source>
</evidence>
<feature type="region of interest" description="Disordered" evidence="7">
    <location>
        <begin position="1"/>
        <end position="23"/>
    </location>
</feature>
<dbReference type="GO" id="GO:0019145">
    <property type="term" value="F:aminobutyraldehyde dehydrogenase (NAD+) activity"/>
    <property type="evidence" value="ECO:0007669"/>
    <property type="project" value="UniProtKB-EC"/>
</dbReference>
<organism evidence="9 10">
    <name type="scientific">Thlaspi arvense</name>
    <name type="common">Field penny-cress</name>
    <dbReference type="NCBI Taxonomy" id="13288"/>
    <lineage>
        <taxon>Eukaryota</taxon>
        <taxon>Viridiplantae</taxon>
        <taxon>Streptophyta</taxon>
        <taxon>Embryophyta</taxon>
        <taxon>Tracheophyta</taxon>
        <taxon>Spermatophyta</taxon>
        <taxon>Magnoliopsida</taxon>
        <taxon>eudicotyledons</taxon>
        <taxon>Gunneridae</taxon>
        <taxon>Pentapetalae</taxon>
        <taxon>rosids</taxon>
        <taxon>malvids</taxon>
        <taxon>Brassicales</taxon>
        <taxon>Brassicaceae</taxon>
        <taxon>Thlaspideae</taxon>
        <taxon>Thlaspi</taxon>
    </lineage>
</organism>